<dbReference type="RefSeq" id="WP_147657606.1">
    <property type="nucleotide sequence ID" value="NZ_BMFM01000001.1"/>
</dbReference>
<keyword evidence="2" id="KW-1185">Reference proteome</keyword>
<dbReference type="InterPro" id="IPR032710">
    <property type="entry name" value="NTF2-like_dom_sf"/>
</dbReference>
<dbReference type="AlphaFoldDB" id="A0A5B9DTJ8"/>
<protein>
    <submittedName>
        <fullName evidence="1">Nuclear transport factor 2 family protein</fullName>
    </submittedName>
</protein>
<dbReference type="Pfam" id="PF12680">
    <property type="entry name" value="SnoaL_2"/>
    <property type="match status" value="1"/>
</dbReference>
<accession>A0A5B9DTJ8</accession>
<sequence length="120" mass="12705">MTDITSIANDYIALWNTQDAAGRAALLERGWAGDARYVDPLMAAQGHAEISALVAGVLGQFPGFRFTLLGQPQAHGVHGRFSWGLGPDGAEPVVEGTDFVELADGKLRRVTGFLDKVPAA</sequence>
<dbReference type="Proteomes" id="UP000321062">
    <property type="component" value="Chromosome"/>
</dbReference>
<gene>
    <name evidence="1" type="ORF">FNA67_18975</name>
</gene>
<dbReference type="EMBL" id="CP041690">
    <property type="protein sequence ID" value="QEE22119.1"/>
    <property type="molecule type" value="Genomic_DNA"/>
</dbReference>
<reference evidence="1 2" key="1">
    <citation type="journal article" date="2015" name="Int. J. Syst. Evol. Microbiol.">
        <title>Youhaiella tibetensis gen. nov., sp. nov., isolated from subsurface sediment.</title>
        <authorList>
            <person name="Wang Y.X."/>
            <person name="Huang F.Q."/>
            <person name="Nogi Y."/>
            <person name="Pang S.J."/>
            <person name="Wang P.K."/>
            <person name="Lv J."/>
        </authorList>
    </citation>
    <scope>NUCLEOTIDE SEQUENCE [LARGE SCALE GENOMIC DNA]</scope>
    <source>
        <strain evidence="2">fig4</strain>
    </source>
</reference>
<proteinExistence type="predicted"/>
<dbReference type="SUPFAM" id="SSF54427">
    <property type="entry name" value="NTF2-like"/>
    <property type="match status" value="1"/>
</dbReference>
<evidence type="ECO:0000313" key="2">
    <source>
        <dbReference type="Proteomes" id="UP000321062"/>
    </source>
</evidence>
<dbReference type="OrthoDB" id="9808719at2"/>
<dbReference type="Gene3D" id="3.10.450.50">
    <property type="match status" value="1"/>
</dbReference>
<evidence type="ECO:0000313" key="1">
    <source>
        <dbReference type="EMBL" id="QEE22119.1"/>
    </source>
</evidence>
<organism evidence="1 2">
    <name type="scientific">Paradevosia tibetensis</name>
    <dbReference type="NCBI Taxonomy" id="1447062"/>
    <lineage>
        <taxon>Bacteria</taxon>
        <taxon>Pseudomonadati</taxon>
        <taxon>Pseudomonadota</taxon>
        <taxon>Alphaproteobacteria</taxon>
        <taxon>Hyphomicrobiales</taxon>
        <taxon>Devosiaceae</taxon>
        <taxon>Paradevosia</taxon>
    </lineage>
</organism>
<name>A0A5B9DTJ8_9HYPH</name>
<dbReference type="InterPro" id="IPR037401">
    <property type="entry name" value="SnoaL-like"/>
</dbReference>
<dbReference type="KEGG" id="yti:FNA67_18975"/>